<dbReference type="RefSeq" id="WP_057894188.1">
    <property type="nucleotide sequence ID" value="NZ_AYZQ01000002.1"/>
</dbReference>
<evidence type="ECO:0000313" key="2">
    <source>
        <dbReference type="Proteomes" id="UP000051672"/>
    </source>
</evidence>
<dbReference type="Pfam" id="PF03352">
    <property type="entry name" value="Adenine_glyco"/>
    <property type="match status" value="1"/>
</dbReference>
<dbReference type="OrthoDB" id="9807664at2"/>
<protein>
    <submittedName>
        <fullName evidence="1">DNA-3-methyladenine glycosylase I</fullName>
    </submittedName>
</protein>
<dbReference type="Proteomes" id="UP000051672">
    <property type="component" value="Unassembled WGS sequence"/>
</dbReference>
<evidence type="ECO:0000313" key="1">
    <source>
        <dbReference type="EMBL" id="KRM71911.1"/>
    </source>
</evidence>
<dbReference type="InterPro" id="IPR011257">
    <property type="entry name" value="DNA_glycosylase"/>
</dbReference>
<gene>
    <name evidence="1" type="ORF">FC34_GL000889</name>
</gene>
<dbReference type="PANTHER" id="PTHR30037">
    <property type="entry name" value="DNA-3-METHYLADENINE GLYCOSYLASE 1"/>
    <property type="match status" value="1"/>
</dbReference>
<dbReference type="PANTHER" id="PTHR30037:SF4">
    <property type="entry name" value="DNA-3-METHYLADENINE GLYCOSYLASE I"/>
    <property type="match status" value="1"/>
</dbReference>
<dbReference type="STRING" id="1423727.FC34_GL000889"/>
<dbReference type="AlphaFoldDB" id="A0A0R2AXZ5"/>
<dbReference type="InterPro" id="IPR052891">
    <property type="entry name" value="DNA-3mA_glycosylase"/>
</dbReference>
<comment type="caution">
    <text evidence="1">The sequence shown here is derived from an EMBL/GenBank/DDBJ whole genome shotgun (WGS) entry which is preliminary data.</text>
</comment>
<dbReference type="SUPFAM" id="SSF48150">
    <property type="entry name" value="DNA-glycosylase"/>
    <property type="match status" value="1"/>
</dbReference>
<proteinExistence type="predicted"/>
<dbReference type="Gene3D" id="1.10.340.30">
    <property type="entry name" value="Hypothetical protein, domain 2"/>
    <property type="match status" value="1"/>
</dbReference>
<reference evidence="1 2" key="1">
    <citation type="journal article" date="2015" name="Genome Announc.">
        <title>Expanding the biotechnology potential of lactobacilli through comparative genomics of 213 strains and associated genera.</title>
        <authorList>
            <person name="Sun Z."/>
            <person name="Harris H.M."/>
            <person name="McCann A."/>
            <person name="Guo C."/>
            <person name="Argimon S."/>
            <person name="Zhang W."/>
            <person name="Yang X."/>
            <person name="Jeffery I.B."/>
            <person name="Cooney J.C."/>
            <person name="Kagawa T.F."/>
            <person name="Liu W."/>
            <person name="Song Y."/>
            <person name="Salvetti E."/>
            <person name="Wrobel A."/>
            <person name="Rasinkangas P."/>
            <person name="Parkhill J."/>
            <person name="Rea M.C."/>
            <person name="O'Sullivan O."/>
            <person name="Ritari J."/>
            <person name="Douillard F.P."/>
            <person name="Paul Ross R."/>
            <person name="Yang R."/>
            <person name="Briner A.E."/>
            <person name="Felis G.E."/>
            <person name="de Vos W.M."/>
            <person name="Barrangou R."/>
            <person name="Klaenhammer T.R."/>
            <person name="Caufield P.W."/>
            <person name="Cui Y."/>
            <person name="Zhang H."/>
            <person name="O'Toole P.W."/>
        </authorList>
    </citation>
    <scope>NUCLEOTIDE SEQUENCE [LARGE SCALE GENOMIC DNA]</scope>
    <source>
        <strain evidence="1 2">DSM 23927</strain>
    </source>
</reference>
<organism evidence="1 2">
    <name type="scientific">Lacticaseibacillus brantae DSM 23927</name>
    <dbReference type="NCBI Taxonomy" id="1423727"/>
    <lineage>
        <taxon>Bacteria</taxon>
        <taxon>Bacillati</taxon>
        <taxon>Bacillota</taxon>
        <taxon>Bacilli</taxon>
        <taxon>Lactobacillales</taxon>
        <taxon>Lactobacillaceae</taxon>
        <taxon>Lacticaseibacillus</taxon>
    </lineage>
</organism>
<dbReference type="EMBL" id="AYZQ01000002">
    <property type="protein sequence ID" value="KRM71911.1"/>
    <property type="molecule type" value="Genomic_DNA"/>
</dbReference>
<dbReference type="InterPro" id="IPR005019">
    <property type="entry name" value="Adenine_glyco"/>
</dbReference>
<dbReference type="PATRIC" id="fig|1423727.3.peg.895"/>
<sequence>MIIDGIKHYDAIFGTPTHEANKVFEFLVVAVFQAGLSWKATASKLPVFQRVFADFDYRQIAAFDEPELEKIEGAADMIRNDRKIRAILQNAQAAVNLEPEFTDLADYFWSFQTSDYSDDLGTFVAKDMKKRGFKFVGPKTIGILLIGIGVRPRL</sequence>
<name>A0A0R2AXZ5_9LACO</name>
<keyword evidence="2" id="KW-1185">Reference proteome</keyword>
<dbReference type="GO" id="GO:0008725">
    <property type="term" value="F:DNA-3-methyladenine glycosylase activity"/>
    <property type="evidence" value="ECO:0007669"/>
    <property type="project" value="InterPro"/>
</dbReference>
<accession>A0A0R2AXZ5</accession>
<dbReference type="GO" id="GO:0006284">
    <property type="term" value="P:base-excision repair"/>
    <property type="evidence" value="ECO:0007669"/>
    <property type="project" value="InterPro"/>
</dbReference>